<sequence>MSDQEFLTRDEWAIVVTRHLGFSQFEVLNIQTKRLTEGVGFLGEYRFAEVTVRPQDSRKTQVLNFFIKGQPETNQEQKEMVEKTGVFKKEVDVLSKLFVKLWSTLENDGEDMQWSARCYYTRPDVIVFEDMAAKGFHVVNSRIESRWQHCAVVLKSLSNLHAASLIFEEKQPNQPYRVDSEFGDMLRDPFFVNEPGHPGIQWMVTSIAVVCRLVEEVRGADTLRRLKTQIQEELMSLFQLVKTSDRFRNVVSQGDMWRNNIFFREEDGEPVEARMCDYQITRYTPPANDVTCFLYITTSRSFRAQYLSQLLALYHDHLSHNLRRHGVDPEKVLPWEEFKESCEFYKKLGVLIACMYCPVTLINEADYKDVLNSSEEYERFIQKDRLPEVTHALKNDSFYREKIFEVIEEFIEYIENK</sequence>
<dbReference type="PANTHER" id="PTHR11012:SF48">
    <property type="entry name" value="CHK KINASE-LIKE DOMAIN-CONTAINING PROTEIN-RELATED"/>
    <property type="match status" value="1"/>
</dbReference>
<dbReference type="AlphaFoldDB" id="A0AAN9VPS3"/>
<evidence type="ECO:0000259" key="1">
    <source>
        <dbReference type="SMART" id="SM00587"/>
    </source>
</evidence>
<name>A0AAN9VPS3_9ORTH</name>
<dbReference type="InterPro" id="IPR011009">
    <property type="entry name" value="Kinase-like_dom_sf"/>
</dbReference>
<organism evidence="2 3">
    <name type="scientific">Gryllus longicercus</name>
    <dbReference type="NCBI Taxonomy" id="2509291"/>
    <lineage>
        <taxon>Eukaryota</taxon>
        <taxon>Metazoa</taxon>
        <taxon>Ecdysozoa</taxon>
        <taxon>Arthropoda</taxon>
        <taxon>Hexapoda</taxon>
        <taxon>Insecta</taxon>
        <taxon>Pterygota</taxon>
        <taxon>Neoptera</taxon>
        <taxon>Polyneoptera</taxon>
        <taxon>Orthoptera</taxon>
        <taxon>Ensifera</taxon>
        <taxon>Gryllidea</taxon>
        <taxon>Grylloidea</taxon>
        <taxon>Gryllidae</taxon>
        <taxon>Gryllinae</taxon>
        <taxon>Gryllus</taxon>
    </lineage>
</organism>
<gene>
    <name evidence="2" type="ORF">R5R35_003003</name>
</gene>
<feature type="domain" description="CHK kinase-like" evidence="1">
    <location>
        <begin position="126"/>
        <end position="324"/>
    </location>
</feature>
<reference evidence="2 3" key="1">
    <citation type="submission" date="2024-03" db="EMBL/GenBank/DDBJ databases">
        <title>The genome assembly and annotation of the cricket Gryllus longicercus Weissman &amp; Gray.</title>
        <authorList>
            <person name="Szrajer S."/>
            <person name="Gray D."/>
            <person name="Ylla G."/>
        </authorList>
    </citation>
    <scope>NUCLEOTIDE SEQUENCE [LARGE SCALE GENOMIC DNA]</scope>
    <source>
        <strain evidence="2">DAG 2021-001</strain>
        <tissue evidence="2">Whole body minus gut</tissue>
    </source>
</reference>
<protein>
    <recommendedName>
        <fullName evidence="1">CHK kinase-like domain-containing protein</fullName>
    </recommendedName>
</protein>
<keyword evidence="3" id="KW-1185">Reference proteome</keyword>
<dbReference type="InterPro" id="IPR015897">
    <property type="entry name" value="CHK_kinase-like"/>
</dbReference>
<dbReference type="EMBL" id="JAZDUA010000081">
    <property type="protein sequence ID" value="KAK7869059.1"/>
    <property type="molecule type" value="Genomic_DNA"/>
</dbReference>
<dbReference type="SUPFAM" id="SSF56112">
    <property type="entry name" value="Protein kinase-like (PK-like)"/>
    <property type="match status" value="1"/>
</dbReference>
<proteinExistence type="predicted"/>
<dbReference type="Pfam" id="PF02958">
    <property type="entry name" value="EcKL"/>
    <property type="match status" value="1"/>
</dbReference>
<comment type="caution">
    <text evidence="2">The sequence shown here is derived from an EMBL/GenBank/DDBJ whole genome shotgun (WGS) entry which is preliminary data.</text>
</comment>
<dbReference type="Gene3D" id="3.90.1200.10">
    <property type="match status" value="1"/>
</dbReference>
<dbReference type="InterPro" id="IPR004119">
    <property type="entry name" value="EcKL"/>
</dbReference>
<dbReference type="SMART" id="SM00587">
    <property type="entry name" value="CHK"/>
    <property type="match status" value="1"/>
</dbReference>
<dbReference type="Proteomes" id="UP001378592">
    <property type="component" value="Unassembled WGS sequence"/>
</dbReference>
<accession>A0AAN9VPS3</accession>
<evidence type="ECO:0000313" key="3">
    <source>
        <dbReference type="Proteomes" id="UP001378592"/>
    </source>
</evidence>
<dbReference type="PANTHER" id="PTHR11012">
    <property type="entry name" value="PROTEIN KINASE-LIKE DOMAIN-CONTAINING"/>
    <property type="match status" value="1"/>
</dbReference>
<evidence type="ECO:0000313" key="2">
    <source>
        <dbReference type="EMBL" id="KAK7869059.1"/>
    </source>
</evidence>